<dbReference type="RefSeq" id="WP_239565591.1">
    <property type="nucleotide sequence ID" value="NZ_BAABIN010000032.1"/>
</dbReference>
<dbReference type="Proteomes" id="UP000717624">
    <property type="component" value="Unassembled WGS sequence"/>
</dbReference>
<accession>A0A938Y596</accession>
<evidence type="ECO:0000313" key="1">
    <source>
        <dbReference type="EMBL" id="MBM7592176.1"/>
    </source>
</evidence>
<name>A0A938Y596_9BACL</name>
<protein>
    <submittedName>
        <fullName evidence="1">Uncharacterized protein</fullName>
    </submittedName>
</protein>
<evidence type="ECO:0000313" key="2">
    <source>
        <dbReference type="Proteomes" id="UP000717624"/>
    </source>
</evidence>
<reference evidence="1" key="1">
    <citation type="submission" date="2021-01" db="EMBL/GenBank/DDBJ databases">
        <title>Genomic Encyclopedia of Type Strains, Phase IV (KMG-IV): sequencing the most valuable type-strain genomes for metagenomic binning, comparative biology and taxonomic classification.</title>
        <authorList>
            <person name="Goeker M."/>
        </authorList>
    </citation>
    <scope>NUCLEOTIDE SEQUENCE</scope>
    <source>
        <strain evidence="1">DSM 25523</strain>
    </source>
</reference>
<organism evidence="1 2">
    <name type="scientific">Brevibacillus fulvus</name>
    <dbReference type="NCBI Taxonomy" id="1125967"/>
    <lineage>
        <taxon>Bacteria</taxon>
        <taxon>Bacillati</taxon>
        <taxon>Bacillota</taxon>
        <taxon>Bacilli</taxon>
        <taxon>Bacillales</taxon>
        <taxon>Paenibacillaceae</taxon>
        <taxon>Brevibacillus</taxon>
    </lineage>
</organism>
<sequence>MVDQYNGCPANLAALQIGLDADFLFDLCNLDNSQLYLEDHFFLFCSFYQMGSKNREKIQQAAERNLDIRKEMVSMEKATVTKVACL</sequence>
<comment type="caution">
    <text evidence="1">The sequence shown here is derived from an EMBL/GenBank/DDBJ whole genome shotgun (WGS) entry which is preliminary data.</text>
</comment>
<keyword evidence="2" id="KW-1185">Reference proteome</keyword>
<dbReference type="AlphaFoldDB" id="A0A938Y596"/>
<dbReference type="EMBL" id="JAFBEB010000021">
    <property type="protein sequence ID" value="MBM7592176.1"/>
    <property type="molecule type" value="Genomic_DNA"/>
</dbReference>
<gene>
    <name evidence="1" type="ORF">JOD01_003838</name>
</gene>
<proteinExistence type="predicted"/>